<dbReference type="GeneID" id="85367066"/>
<evidence type="ECO:0000313" key="1">
    <source>
        <dbReference type="EMBL" id="KAK0465952.1"/>
    </source>
</evidence>
<comment type="caution">
    <text evidence="1">The sequence shown here is derived from an EMBL/GenBank/DDBJ whole genome shotgun (WGS) entry which is preliminary data.</text>
</comment>
<keyword evidence="2" id="KW-1185">Reference proteome</keyword>
<gene>
    <name evidence="1" type="ORF">EV420DRAFT_803627</name>
</gene>
<dbReference type="Proteomes" id="UP001175211">
    <property type="component" value="Unassembled WGS sequence"/>
</dbReference>
<sequence length="227" mass="25315">MVLHLHNMPCFNFDHVHVRLGGHFCSTPLALVLLRGTRCLTLLFACNASSTNHCVPRCLPTILGSLSVLLVDECFRMTGDLGHRPPTLTKEQRSMEDTKGGGKVPLLIEEGPVDANHSLNPDYGRLLGKFPKDPYVQAYAHTVPDLPIRRIREGCAIPAVFRITAVACCNKPATDHITLSQPGRTFCVVTWRWRASRWSRFYTGAWTSTNDSRSLPSEFNIPSAFRT</sequence>
<name>A0AA39NHX0_ARMTA</name>
<proteinExistence type="predicted"/>
<dbReference type="AlphaFoldDB" id="A0AA39NHX0"/>
<accession>A0AA39NHX0</accession>
<reference evidence="1" key="1">
    <citation type="submission" date="2023-06" db="EMBL/GenBank/DDBJ databases">
        <authorList>
            <consortium name="Lawrence Berkeley National Laboratory"/>
            <person name="Ahrendt S."/>
            <person name="Sahu N."/>
            <person name="Indic B."/>
            <person name="Wong-Bajracharya J."/>
            <person name="Merenyi Z."/>
            <person name="Ke H.-M."/>
            <person name="Monk M."/>
            <person name="Kocsube S."/>
            <person name="Drula E."/>
            <person name="Lipzen A."/>
            <person name="Balint B."/>
            <person name="Henrissat B."/>
            <person name="Andreopoulos B."/>
            <person name="Martin F.M."/>
            <person name="Harder C.B."/>
            <person name="Rigling D."/>
            <person name="Ford K.L."/>
            <person name="Foster G.D."/>
            <person name="Pangilinan J."/>
            <person name="Papanicolaou A."/>
            <person name="Barry K."/>
            <person name="LaButti K."/>
            <person name="Viragh M."/>
            <person name="Koriabine M."/>
            <person name="Yan M."/>
            <person name="Riley R."/>
            <person name="Champramary S."/>
            <person name="Plett K.L."/>
            <person name="Tsai I.J."/>
            <person name="Slot J."/>
            <person name="Sipos G."/>
            <person name="Plett J."/>
            <person name="Nagy L.G."/>
            <person name="Grigoriev I.V."/>
        </authorList>
    </citation>
    <scope>NUCLEOTIDE SEQUENCE</scope>
    <source>
        <strain evidence="1">CCBAS 213</strain>
    </source>
</reference>
<organism evidence="1 2">
    <name type="scientific">Armillaria tabescens</name>
    <name type="common">Ringless honey mushroom</name>
    <name type="synonym">Agaricus tabescens</name>
    <dbReference type="NCBI Taxonomy" id="1929756"/>
    <lineage>
        <taxon>Eukaryota</taxon>
        <taxon>Fungi</taxon>
        <taxon>Dikarya</taxon>
        <taxon>Basidiomycota</taxon>
        <taxon>Agaricomycotina</taxon>
        <taxon>Agaricomycetes</taxon>
        <taxon>Agaricomycetidae</taxon>
        <taxon>Agaricales</taxon>
        <taxon>Marasmiineae</taxon>
        <taxon>Physalacriaceae</taxon>
        <taxon>Desarmillaria</taxon>
    </lineage>
</organism>
<dbReference type="RefSeq" id="XP_060336779.1">
    <property type="nucleotide sequence ID" value="XM_060483518.1"/>
</dbReference>
<evidence type="ECO:0000313" key="2">
    <source>
        <dbReference type="Proteomes" id="UP001175211"/>
    </source>
</evidence>
<dbReference type="EMBL" id="JAUEPS010000004">
    <property type="protein sequence ID" value="KAK0465952.1"/>
    <property type="molecule type" value="Genomic_DNA"/>
</dbReference>
<protein>
    <submittedName>
        <fullName evidence="1">Uncharacterized protein</fullName>
    </submittedName>
</protein>